<dbReference type="InterPro" id="IPR003657">
    <property type="entry name" value="WRKY_dom"/>
</dbReference>
<dbReference type="OrthoDB" id="1077642at2759"/>
<evidence type="ECO:0000259" key="8">
    <source>
        <dbReference type="PROSITE" id="PS50811"/>
    </source>
</evidence>
<feature type="region of interest" description="Disordered" evidence="7">
    <location>
        <begin position="224"/>
        <end position="243"/>
    </location>
</feature>
<organism evidence="9 10">
    <name type="scientific">Arachis hypogaea</name>
    <name type="common">Peanut</name>
    <dbReference type="NCBI Taxonomy" id="3818"/>
    <lineage>
        <taxon>Eukaryota</taxon>
        <taxon>Viridiplantae</taxon>
        <taxon>Streptophyta</taxon>
        <taxon>Embryophyta</taxon>
        <taxon>Tracheophyta</taxon>
        <taxon>Spermatophyta</taxon>
        <taxon>Magnoliopsida</taxon>
        <taxon>eudicotyledons</taxon>
        <taxon>Gunneridae</taxon>
        <taxon>Pentapetalae</taxon>
        <taxon>rosids</taxon>
        <taxon>fabids</taxon>
        <taxon>Fabales</taxon>
        <taxon>Fabaceae</taxon>
        <taxon>Papilionoideae</taxon>
        <taxon>50 kb inversion clade</taxon>
        <taxon>dalbergioids sensu lato</taxon>
        <taxon>Dalbergieae</taxon>
        <taxon>Pterocarpus clade</taxon>
        <taxon>Arachis</taxon>
    </lineage>
</organism>
<dbReference type="AlphaFoldDB" id="A0A444ZZ80"/>
<dbReference type="InterPro" id="IPR044810">
    <property type="entry name" value="WRKY_plant"/>
</dbReference>
<dbReference type="Proteomes" id="UP000289738">
    <property type="component" value="Chromosome B03"/>
</dbReference>
<feature type="compositionally biased region" description="Low complexity" evidence="7">
    <location>
        <begin position="224"/>
        <end position="240"/>
    </location>
</feature>
<dbReference type="GO" id="GO:0005634">
    <property type="term" value="C:nucleus"/>
    <property type="evidence" value="ECO:0007669"/>
    <property type="project" value="UniProtKB-SubCell"/>
</dbReference>
<dbReference type="PANTHER" id="PTHR32096:SF80">
    <property type="entry name" value="WRKY TRANSCRIPTION FACTOR 27-RELATED"/>
    <property type="match status" value="1"/>
</dbReference>
<evidence type="ECO:0000256" key="7">
    <source>
        <dbReference type="SAM" id="MobiDB-lite"/>
    </source>
</evidence>
<dbReference type="GO" id="GO:0003700">
    <property type="term" value="F:DNA-binding transcription factor activity"/>
    <property type="evidence" value="ECO:0007669"/>
    <property type="project" value="InterPro"/>
</dbReference>
<comment type="similarity">
    <text evidence="6">Belongs to the WRKY group II-e family.</text>
</comment>
<comment type="caution">
    <text evidence="9">The sequence shown here is derived from an EMBL/GenBank/DDBJ whole genome shotgun (WGS) entry which is preliminary data.</text>
</comment>
<dbReference type="InterPro" id="IPR036576">
    <property type="entry name" value="WRKY_dom_sf"/>
</dbReference>
<dbReference type="Gene3D" id="2.20.25.80">
    <property type="entry name" value="WRKY domain"/>
    <property type="match status" value="1"/>
</dbReference>
<accession>A0A444ZZ80</accession>
<evidence type="ECO:0000256" key="5">
    <source>
        <dbReference type="ARBA" id="ARBA00023242"/>
    </source>
</evidence>
<dbReference type="STRING" id="3818.A0A444ZZ80"/>
<dbReference type="PROSITE" id="PS50811">
    <property type="entry name" value="WRKY"/>
    <property type="match status" value="1"/>
</dbReference>
<feature type="domain" description="WRKY" evidence="8">
    <location>
        <begin position="147"/>
        <end position="206"/>
    </location>
</feature>
<dbReference type="SMART" id="SM00774">
    <property type="entry name" value="WRKY"/>
    <property type="match status" value="1"/>
</dbReference>
<dbReference type="PANTHER" id="PTHR32096">
    <property type="entry name" value="WRKY TRANSCRIPTION FACTOR 30-RELATED-RELATED"/>
    <property type="match status" value="1"/>
</dbReference>
<dbReference type="SUPFAM" id="SSF118290">
    <property type="entry name" value="WRKY DNA-binding domain"/>
    <property type="match status" value="1"/>
</dbReference>
<proteinExistence type="inferred from homology"/>
<dbReference type="EMBL" id="SDMP01000013">
    <property type="protein sequence ID" value="RYR19478.1"/>
    <property type="molecule type" value="Genomic_DNA"/>
</dbReference>
<evidence type="ECO:0000256" key="6">
    <source>
        <dbReference type="ARBA" id="ARBA00060761"/>
    </source>
</evidence>
<dbReference type="SMR" id="A0A444ZZ80"/>
<keyword evidence="5" id="KW-0539">Nucleus</keyword>
<keyword evidence="3" id="KW-0238">DNA-binding</keyword>
<evidence type="ECO:0000313" key="10">
    <source>
        <dbReference type="Proteomes" id="UP000289738"/>
    </source>
</evidence>
<keyword evidence="10" id="KW-1185">Reference proteome</keyword>
<comment type="subcellular location">
    <subcellularLocation>
        <location evidence="1">Nucleus</location>
    </subcellularLocation>
</comment>
<dbReference type="GO" id="GO:0000976">
    <property type="term" value="F:transcription cis-regulatory region binding"/>
    <property type="evidence" value="ECO:0007669"/>
    <property type="project" value="TreeGrafter"/>
</dbReference>
<dbReference type="Gramene" id="arahy.Tifrunner.gnm2.ann2.Ah13g406900.1">
    <property type="protein sequence ID" value="arahy.Tifrunner.gnm2.ann2.Ah13g406900.1-CDS"/>
    <property type="gene ID" value="arahy.Tifrunner.gnm2.ann2.Ah13g406900"/>
</dbReference>
<evidence type="ECO:0000256" key="4">
    <source>
        <dbReference type="ARBA" id="ARBA00023163"/>
    </source>
</evidence>
<sequence>MDELACFMDWDLESIVRGCPSTATTIMEHDPNPNFLFHQQDYDLLFSTSSFPEFSETTRVLDELDELYKPFYPVFHTLSPHIQNNINEDDNNNHHPLPLPIIPKEPEDAIKQNLQQVSTVSKPKKSKKNMNKRVVKEVTAADIGVCDAWAWRKYGQKPIKGSPYPRSYYRCSSSKGCVARKQVERNHLDPTIFLVTYTAEHNHPYPTRRNSLAGISRKNNSLTTTTTTTTTCSSSSNSSSMEEHKGFKKQHGLLCEAAEFGDVWFPDTTDIDHEFMRLNNKQELEFHADDFIAGNY</sequence>
<dbReference type="FunFam" id="2.20.25.80:FF:000007">
    <property type="entry name" value="WRKY transcription factor 22"/>
    <property type="match status" value="1"/>
</dbReference>
<keyword evidence="2" id="KW-0805">Transcription regulation</keyword>
<name>A0A444ZZ80_ARAHY</name>
<evidence type="ECO:0000256" key="2">
    <source>
        <dbReference type="ARBA" id="ARBA00023015"/>
    </source>
</evidence>
<protein>
    <recommendedName>
        <fullName evidence="8">WRKY domain-containing protein</fullName>
    </recommendedName>
</protein>
<dbReference type="Pfam" id="PF03106">
    <property type="entry name" value="WRKY"/>
    <property type="match status" value="1"/>
</dbReference>
<evidence type="ECO:0000256" key="3">
    <source>
        <dbReference type="ARBA" id="ARBA00023125"/>
    </source>
</evidence>
<evidence type="ECO:0000256" key="1">
    <source>
        <dbReference type="ARBA" id="ARBA00004123"/>
    </source>
</evidence>
<gene>
    <name evidence="9" type="ORF">Ahy_B03g064256</name>
</gene>
<evidence type="ECO:0000313" key="9">
    <source>
        <dbReference type="EMBL" id="RYR19478.1"/>
    </source>
</evidence>
<reference evidence="9 10" key="1">
    <citation type="submission" date="2019-01" db="EMBL/GenBank/DDBJ databases">
        <title>Sequencing of cultivated peanut Arachis hypogaea provides insights into genome evolution and oil improvement.</title>
        <authorList>
            <person name="Chen X."/>
        </authorList>
    </citation>
    <scope>NUCLEOTIDE SEQUENCE [LARGE SCALE GENOMIC DNA]</scope>
    <source>
        <strain evidence="10">cv. Fuhuasheng</strain>
        <tissue evidence="9">Leaves</tissue>
    </source>
</reference>
<keyword evidence="4" id="KW-0804">Transcription</keyword>